<name>A0A2G9RJN1_AQUCT</name>
<reference evidence="2" key="1">
    <citation type="journal article" date="2017" name="Nat. Commun.">
        <title>The North American bullfrog draft genome provides insight into hormonal regulation of long noncoding RNA.</title>
        <authorList>
            <person name="Hammond S.A."/>
            <person name="Warren R.L."/>
            <person name="Vandervalk B.P."/>
            <person name="Kucuk E."/>
            <person name="Khan H."/>
            <person name="Gibb E.A."/>
            <person name="Pandoh P."/>
            <person name="Kirk H."/>
            <person name="Zhao Y."/>
            <person name="Jones M."/>
            <person name="Mungall A.J."/>
            <person name="Coope R."/>
            <person name="Pleasance S."/>
            <person name="Moore R.A."/>
            <person name="Holt R.A."/>
            <person name="Round J.M."/>
            <person name="Ohora S."/>
            <person name="Walle B.V."/>
            <person name="Veldhoen N."/>
            <person name="Helbing C.C."/>
            <person name="Birol I."/>
        </authorList>
    </citation>
    <scope>NUCLEOTIDE SEQUENCE [LARGE SCALE GENOMIC DNA]</scope>
</reference>
<protein>
    <submittedName>
        <fullName evidence="1">Uncharacterized protein</fullName>
    </submittedName>
</protein>
<gene>
    <name evidence="1" type="ORF">AB205_0088780</name>
</gene>
<organism evidence="1 2">
    <name type="scientific">Aquarana catesbeiana</name>
    <name type="common">American bullfrog</name>
    <name type="synonym">Rana catesbeiana</name>
    <dbReference type="NCBI Taxonomy" id="8400"/>
    <lineage>
        <taxon>Eukaryota</taxon>
        <taxon>Metazoa</taxon>
        <taxon>Chordata</taxon>
        <taxon>Craniata</taxon>
        <taxon>Vertebrata</taxon>
        <taxon>Euteleostomi</taxon>
        <taxon>Amphibia</taxon>
        <taxon>Batrachia</taxon>
        <taxon>Anura</taxon>
        <taxon>Neobatrachia</taxon>
        <taxon>Ranoidea</taxon>
        <taxon>Ranidae</taxon>
        <taxon>Aquarana</taxon>
    </lineage>
</organism>
<accession>A0A2G9RJN1</accession>
<sequence>MFHIHISCLKYLCAKYTFFLFTYGRKDSGHQRTPGTPNLLKKGKSPHHNLRMWREERFMMWLK</sequence>
<dbReference type="EMBL" id="KV939120">
    <property type="protein sequence ID" value="PIO28054.1"/>
    <property type="molecule type" value="Genomic_DNA"/>
</dbReference>
<dbReference type="AlphaFoldDB" id="A0A2G9RJN1"/>
<evidence type="ECO:0000313" key="2">
    <source>
        <dbReference type="Proteomes" id="UP000228934"/>
    </source>
</evidence>
<evidence type="ECO:0000313" key="1">
    <source>
        <dbReference type="EMBL" id="PIO28054.1"/>
    </source>
</evidence>
<proteinExistence type="predicted"/>
<keyword evidence="2" id="KW-1185">Reference proteome</keyword>
<dbReference type="Proteomes" id="UP000228934">
    <property type="component" value="Unassembled WGS sequence"/>
</dbReference>